<keyword evidence="4 6" id="KW-0663">Pyridoxal phosphate</keyword>
<dbReference type="GO" id="GO:0005737">
    <property type="term" value="C:cytoplasm"/>
    <property type="evidence" value="ECO:0007669"/>
    <property type="project" value="TreeGrafter"/>
</dbReference>
<name>A0A2W1LGC2_9BACL</name>
<accession>A0A2W1LGC2</accession>
<dbReference type="InterPro" id="IPR015424">
    <property type="entry name" value="PyrdxlP-dep_Trfase"/>
</dbReference>
<dbReference type="GO" id="GO:0030170">
    <property type="term" value="F:pyridoxal phosphate binding"/>
    <property type="evidence" value="ECO:0007669"/>
    <property type="project" value="InterPro"/>
</dbReference>
<dbReference type="InterPro" id="IPR015422">
    <property type="entry name" value="PyrdxlP-dep_Trfase_small"/>
</dbReference>
<comment type="similarity">
    <text evidence="2 7">Belongs to the group II decarboxylase family.</text>
</comment>
<gene>
    <name evidence="8" type="ORF">DNH61_19225</name>
</gene>
<proteinExistence type="inferred from homology"/>
<evidence type="ECO:0000313" key="9">
    <source>
        <dbReference type="Proteomes" id="UP000249522"/>
    </source>
</evidence>
<keyword evidence="3" id="KW-0210">Decarboxylase</keyword>
<dbReference type="SUPFAM" id="SSF53383">
    <property type="entry name" value="PLP-dependent transferases"/>
    <property type="match status" value="1"/>
</dbReference>
<evidence type="ECO:0000256" key="7">
    <source>
        <dbReference type="RuleBase" id="RU000382"/>
    </source>
</evidence>
<dbReference type="GO" id="GO:0019752">
    <property type="term" value="P:carboxylic acid metabolic process"/>
    <property type="evidence" value="ECO:0007669"/>
    <property type="project" value="InterPro"/>
</dbReference>
<reference evidence="8 9" key="1">
    <citation type="submission" date="2018-06" db="EMBL/GenBank/DDBJ databases">
        <title>Paenibacillus imtechensis sp. nov.</title>
        <authorList>
            <person name="Pinnaka A.K."/>
            <person name="Singh H."/>
            <person name="Kaur M."/>
        </authorList>
    </citation>
    <scope>NUCLEOTIDE SEQUENCE [LARGE SCALE GENOMIC DNA]</scope>
    <source>
        <strain evidence="8 9">SMB1</strain>
    </source>
</reference>
<organism evidence="8 9">
    <name type="scientific">Paenibacillus sambharensis</name>
    <dbReference type="NCBI Taxonomy" id="1803190"/>
    <lineage>
        <taxon>Bacteria</taxon>
        <taxon>Bacillati</taxon>
        <taxon>Bacillota</taxon>
        <taxon>Bacilli</taxon>
        <taxon>Bacillales</taxon>
        <taxon>Paenibacillaceae</taxon>
        <taxon>Paenibacillus</taxon>
    </lineage>
</organism>
<dbReference type="AlphaFoldDB" id="A0A2W1LGC2"/>
<dbReference type="PANTHER" id="PTHR45677">
    <property type="entry name" value="GLUTAMATE DECARBOXYLASE-RELATED"/>
    <property type="match status" value="1"/>
</dbReference>
<dbReference type="Proteomes" id="UP000249522">
    <property type="component" value="Unassembled WGS sequence"/>
</dbReference>
<dbReference type="Gene3D" id="3.40.640.10">
    <property type="entry name" value="Type I PLP-dependent aspartate aminotransferase-like (Major domain)"/>
    <property type="match status" value="1"/>
</dbReference>
<evidence type="ECO:0000313" key="8">
    <source>
        <dbReference type="EMBL" id="PZD94092.1"/>
    </source>
</evidence>
<keyword evidence="9" id="KW-1185">Reference proteome</keyword>
<evidence type="ECO:0000256" key="3">
    <source>
        <dbReference type="ARBA" id="ARBA00022793"/>
    </source>
</evidence>
<dbReference type="Gene3D" id="3.90.1150.10">
    <property type="entry name" value="Aspartate Aminotransferase, domain 1"/>
    <property type="match status" value="1"/>
</dbReference>
<keyword evidence="8" id="KW-0032">Aminotransferase</keyword>
<comment type="caution">
    <text evidence="8">The sequence shown here is derived from an EMBL/GenBank/DDBJ whole genome shotgun (WGS) entry which is preliminary data.</text>
</comment>
<dbReference type="GO" id="GO:0004058">
    <property type="term" value="F:aromatic-L-amino-acid decarboxylase activity"/>
    <property type="evidence" value="ECO:0007669"/>
    <property type="project" value="UniProtKB-ARBA"/>
</dbReference>
<dbReference type="OrthoDB" id="3335676at2"/>
<evidence type="ECO:0000256" key="5">
    <source>
        <dbReference type="ARBA" id="ARBA00023239"/>
    </source>
</evidence>
<comment type="cofactor">
    <cofactor evidence="1 6 7">
        <name>pyridoxal 5'-phosphate</name>
        <dbReference type="ChEBI" id="CHEBI:597326"/>
    </cofactor>
</comment>
<evidence type="ECO:0000256" key="1">
    <source>
        <dbReference type="ARBA" id="ARBA00001933"/>
    </source>
</evidence>
<feature type="modified residue" description="N6-(pyridoxal phosphate)lysine" evidence="6">
    <location>
        <position position="339"/>
    </location>
</feature>
<dbReference type="GO" id="GO:0008483">
    <property type="term" value="F:transaminase activity"/>
    <property type="evidence" value="ECO:0007669"/>
    <property type="project" value="UniProtKB-KW"/>
</dbReference>
<dbReference type="EMBL" id="QKRB01000054">
    <property type="protein sequence ID" value="PZD94092.1"/>
    <property type="molecule type" value="Genomic_DNA"/>
</dbReference>
<keyword evidence="5 7" id="KW-0456">Lyase</keyword>
<evidence type="ECO:0000256" key="6">
    <source>
        <dbReference type="PIRSR" id="PIRSR602129-50"/>
    </source>
</evidence>
<dbReference type="InterPro" id="IPR015421">
    <property type="entry name" value="PyrdxlP-dep_Trfase_major"/>
</dbReference>
<sequence>MDRESMTDIRQLFPSDDGNAERRNVMLGLFEQLLKGTDALKDPDAVYLKGSKDRSGSFYRDILKTSSVPAQGMKMEEVGDKLLHLLHAHPYHTKYFLTNILPMASIPGIAGMLAAFMVNGNNLWDVYGPAGAEAEVNVIAMMSRVAGYDPLVSGGYTTWGGQGAIFTGLRMAIAKFAPEAKRRGVPDNLYAFCSEAAHYSLYKSMEATGLGSDRLVRVRTLPDSSMDTADLRRKLEQVIHKGGIPVYIVATTSTTDAMGIDDVSSVRETAQSVAAAHGLQRPHIHADSALGGFFAFFNDYDFEANPLAFSAPVLEALGAIRSRMIHLSLADSLCFDFQKLGQTPYTTSLFLVKNAQDLNLVDLEPEETPYVGHRGYGQYHTGYTLECSRMASSISIYSALLAFGADGYRRLLAQFVEVNLAFRAELALRAPELVVVNPANPGIITLFRIYPKDVPGFWEEVAGGCTLDQIRRTNEMNERLFEALGEGRDRMFFGDTKKHLVVKTKDGNQTALYASKLFVISPYTQVEHVGEIVTYLKQVAAAVIAEYEAHSMKEGLVPLET</sequence>
<dbReference type="InterPro" id="IPR002129">
    <property type="entry name" value="PyrdxlP-dep_de-COase"/>
</dbReference>
<dbReference type="PANTHER" id="PTHR45677:SF8">
    <property type="entry name" value="CYSTEINE SULFINIC ACID DECARBOXYLASE"/>
    <property type="match status" value="1"/>
</dbReference>
<keyword evidence="8" id="KW-0808">Transferase</keyword>
<evidence type="ECO:0000256" key="2">
    <source>
        <dbReference type="ARBA" id="ARBA00009533"/>
    </source>
</evidence>
<dbReference type="RefSeq" id="WP_111148438.1">
    <property type="nucleotide sequence ID" value="NZ_QKRB01000054.1"/>
</dbReference>
<evidence type="ECO:0000256" key="4">
    <source>
        <dbReference type="ARBA" id="ARBA00022898"/>
    </source>
</evidence>
<dbReference type="Pfam" id="PF00282">
    <property type="entry name" value="Pyridoxal_deC"/>
    <property type="match status" value="1"/>
</dbReference>
<protein>
    <submittedName>
        <fullName evidence="8">Aspartate aminotransferase family protein</fullName>
    </submittedName>
</protein>